<evidence type="ECO:0000313" key="3">
    <source>
        <dbReference type="Proteomes" id="UP000680348"/>
    </source>
</evidence>
<proteinExistence type="predicted"/>
<gene>
    <name evidence="2" type="ORF">KEU06_17220</name>
</gene>
<keyword evidence="3" id="KW-1185">Reference proteome</keyword>
<organism evidence="2 3">
    <name type="scientific">Pseudaminobacter soli</name>
    <name type="common">ex Zhang et al. 2022</name>
    <dbReference type="NCBI Taxonomy" id="2831468"/>
    <lineage>
        <taxon>Bacteria</taxon>
        <taxon>Pseudomonadati</taxon>
        <taxon>Pseudomonadota</taxon>
        <taxon>Alphaproteobacteria</taxon>
        <taxon>Hyphomicrobiales</taxon>
        <taxon>Phyllobacteriaceae</taxon>
        <taxon>Pseudaminobacter</taxon>
    </lineage>
</organism>
<sequence>MQDRRERLRKLVVVQEKLQRLHETRHAGYVAAAAKERAEANELANSFDAEGSMASLFPELYHSRISAALAKEQANLRLAEVEAQHVATATARTNMVERAWKDAAREDERAKAERDRLELLGRKPSAE</sequence>
<protein>
    <recommendedName>
        <fullName evidence="4">Flagellar FliJ protein</fullName>
    </recommendedName>
</protein>
<accession>A0A942I3S6</accession>
<reference evidence="2" key="1">
    <citation type="submission" date="2021-04" db="EMBL/GenBank/DDBJ databases">
        <title>Pseudaminobacter soli sp. nov., isolated from paddy soil contaminated by heavy metals.</title>
        <authorList>
            <person name="Zhang K."/>
        </authorList>
    </citation>
    <scope>NUCLEOTIDE SEQUENCE</scope>
    <source>
        <strain evidence="2">19-2017</strain>
    </source>
</reference>
<evidence type="ECO:0000313" key="2">
    <source>
        <dbReference type="EMBL" id="MBS3650359.1"/>
    </source>
</evidence>
<evidence type="ECO:0000256" key="1">
    <source>
        <dbReference type="SAM" id="MobiDB-lite"/>
    </source>
</evidence>
<name>A0A942I3S6_9HYPH</name>
<dbReference type="EMBL" id="JAGWCR010000009">
    <property type="protein sequence ID" value="MBS3650359.1"/>
    <property type="molecule type" value="Genomic_DNA"/>
</dbReference>
<dbReference type="RefSeq" id="WP_188255918.1">
    <property type="nucleotide sequence ID" value="NZ_JABVCF010000009.1"/>
</dbReference>
<comment type="caution">
    <text evidence="2">The sequence shown here is derived from an EMBL/GenBank/DDBJ whole genome shotgun (WGS) entry which is preliminary data.</text>
</comment>
<dbReference type="AlphaFoldDB" id="A0A942I3S6"/>
<dbReference type="Proteomes" id="UP000680348">
    <property type="component" value="Unassembled WGS sequence"/>
</dbReference>
<evidence type="ECO:0008006" key="4">
    <source>
        <dbReference type="Google" id="ProtNLM"/>
    </source>
</evidence>
<feature type="region of interest" description="Disordered" evidence="1">
    <location>
        <begin position="103"/>
        <end position="127"/>
    </location>
</feature>